<dbReference type="InterPro" id="IPR034505">
    <property type="entry name" value="Coproporphyrinogen-III_oxidase"/>
</dbReference>
<dbReference type="PANTHER" id="PTHR13932">
    <property type="entry name" value="COPROPORPHYRINIGEN III OXIDASE"/>
    <property type="match status" value="1"/>
</dbReference>
<dbReference type="InterPro" id="IPR007197">
    <property type="entry name" value="rSAM"/>
</dbReference>
<dbReference type="InterPro" id="IPR004559">
    <property type="entry name" value="HemW-like"/>
</dbReference>
<keyword evidence="2" id="KW-0143">Chaperone</keyword>
<dbReference type="Gene3D" id="3.80.30.20">
    <property type="entry name" value="tm_1862 like domain"/>
    <property type="match status" value="1"/>
</dbReference>
<gene>
    <name evidence="4" type="primary">hemN</name>
    <name evidence="4" type="ordered locus">SNE_A11050</name>
</gene>
<dbReference type="PANTHER" id="PTHR13932:SF5">
    <property type="entry name" value="RADICAL S-ADENOSYL METHIONINE DOMAIN-CONTAINING PROTEIN 1, MITOCHONDRIAL"/>
    <property type="match status" value="1"/>
</dbReference>
<evidence type="ECO:0000313" key="5">
    <source>
        <dbReference type="Proteomes" id="UP000000496"/>
    </source>
</evidence>
<dbReference type="eggNOG" id="COG0635">
    <property type="taxonomic scope" value="Bacteria"/>
</dbReference>
<dbReference type="GO" id="GO:0005737">
    <property type="term" value="C:cytoplasm"/>
    <property type="evidence" value="ECO:0007669"/>
    <property type="project" value="UniProtKB-SubCell"/>
</dbReference>
<dbReference type="GO" id="GO:0046872">
    <property type="term" value="F:metal ion binding"/>
    <property type="evidence" value="ECO:0007669"/>
    <property type="project" value="UniProtKB-UniRule"/>
</dbReference>
<dbReference type="AlphaFoldDB" id="F8L867"/>
<keyword evidence="2" id="KW-0479">Metal-binding</keyword>
<feature type="domain" description="Radical SAM core" evidence="3">
    <location>
        <begin position="1"/>
        <end position="227"/>
    </location>
</feature>
<reference evidence="4 5" key="2">
    <citation type="journal article" date="2011" name="Mol. Biol. Evol.">
        <title>Unity in variety--the pan-genome of the Chlamydiae.</title>
        <authorList>
            <person name="Collingro A."/>
            <person name="Tischler P."/>
            <person name="Weinmaier T."/>
            <person name="Penz T."/>
            <person name="Heinz E."/>
            <person name="Brunham R.C."/>
            <person name="Read T.D."/>
            <person name="Bavoil P.M."/>
            <person name="Sachse K."/>
            <person name="Kahane S."/>
            <person name="Friedman M.G."/>
            <person name="Rattei T."/>
            <person name="Myers G.S."/>
            <person name="Horn M."/>
        </authorList>
    </citation>
    <scope>NUCLEOTIDE SEQUENCE [LARGE SCALE GENOMIC DNA]</scope>
    <source>
        <strain evidence="5">ATCC VR-1471 / Z</strain>
    </source>
</reference>
<dbReference type="PROSITE" id="PS51918">
    <property type="entry name" value="RADICAL_SAM"/>
    <property type="match status" value="1"/>
</dbReference>
<dbReference type="GO" id="GO:0004109">
    <property type="term" value="F:coproporphyrinogen oxidase activity"/>
    <property type="evidence" value="ECO:0007669"/>
    <property type="project" value="InterPro"/>
</dbReference>
<reference key="1">
    <citation type="journal article" date="2011" name="Mol. Biol. Evol.">
        <title>Unity in variety -- the pan-genome of the Chlamydiae.</title>
        <authorList>
            <person name="Collingro A."/>
            <person name="Tischler P."/>
            <person name="Weinmaier T."/>
            <person name="Penz T."/>
            <person name="Heinz E."/>
            <person name="Brunham R.C."/>
            <person name="Read T.D."/>
            <person name="Bavoil P.M."/>
            <person name="Sachse K."/>
            <person name="Kahane S."/>
            <person name="Friedman M.G."/>
            <person name="Rattei T."/>
            <person name="Myers G.S.A."/>
            <person name="Horn M."/>
        </authorList>
    </citation>
    <scope>NUCLEOTIDE SEQUENCE</scope>
    <source>
        <strain>Z</strain>
    </source>
</reference>
<dbReference type="SFLD" id="SFLDG01082">
    <property type="entry name" value="B12-binding_domain_containing"/>
    <property type="match status" value="1"/>
</dbReference>
<sequence>MVISLYFHIPFCQKKCPYCHFFVVPMQDQSHAAFQQALLKEWELRLPLIQKHEITSLYFGGGTPSLAPGVIETLLERAALLKLSPNCEITVEANPEQITSELIRRFKTMGVNRLSVGIQSLDEELLKVLGRGHTAEEGIKAVEIIAHEGIENITIDLMDELPHQTLESWENTLDRATQLPITHLSLYNLTFEKNTVFTKNEKKLRPHLPPPEACTQMLEMACSKLEASGLKRYEISAFAKEGYEAIHNTGYWTGRPFLGFGPSAFSFWNGKRFQNVCHLKRYSEILNQGKVPIGFEECLPYPANLHEQLAVHLRLHRGVNLRTFPLPSTAKPILEKLQNEGFILQNDHQICLTEKGRLFYDSVAEEIIL</sequence>
<keyword evidence="2" id="KW-0949">S-adenosyl-L-methionine</keyword>
<dbReference type="GO" id="GO:0051539">
    <property type="term" value="F:4 iron, 4 sulfur cluster binding"/>
    <property type="evidence" value="ECO:0007669"/>
    <property type="project" value="UniProtKB-UniRule"/>
</dbReference>
<keyword evidence="2" id="KW-0408">Iron</keyword>
<dbReference type="GO" id="GO:0006779">
    <property type="term" value="P:porphyrin-containing compound biosynthetic process"/>
    <property type="evidence" value="ECO:0007669"/>
    <property type="project" value="InterPro"/>
</dbReference>
<evidence type="ECO:0000256" key="1">
    <source>
        <dbReference type="ARBA" id="ARBA00006100"/>
    </source>
</evidence>
<dbReference type="InterPro" id="IPR006638">
    <property type="entry name" value="Elp3/MiaA/NifB-like_rSAM"/>
</dbReference>
<keyword evidence="2" id="KW-0963">Cytoplasm</keyword>
<dbReference type="EMBL" id="FR872582">
    <property type="protein sequence ID" value="CCB88982.1"/>
    <property type="molecule type" value="Genomic_DNA"/>
</dbReference>
<name>F8L867_SIMNZ</name>
<dbReference type="SFLD" id="SFLDG01065">
    <property type="entry name" value="anaerobic_coproporphyrinogen-I"/>
    <property type="match status" value="1"/>
</dbReference>
<evidence type="ECO:0000259" key="3">
    <source>
        <dbReference type="PROSITE" id="PS51918"/>
    </source>
</evidence>
<proteinExistence type="inferred from homology"/>
<dbReference type="KEGG" id="sng:SNE_A11050"/>
<protein>
    <recommendedName>
        <fullName evidence="2">Heme chaperone HemW</fullName>
    </recommendedName>
</protein>
<dbReference type="HOGENOM" id="CLU_027579_2_2_0"/>
<dbReference type="InterPro" id="IPR010723">
    <property type="entry name" value="HemN_C"/>
</dbReference>
<evidence type="ECO:0000256" key="2">
    <source>
        <dbReference type="RuleBase" id="RU364116"/>
    </source>
</evidence>
<keyword evidence="5" id="KW-1185">Reference proteome</keyword>
<dbReference type="CDD" id="cd01335">
    <property type="entry name" value="Radical_SAM"/>
    <property type="match status" value="1"/>
</dbReference>
<dbReference type="SMART" id="SM00729">
    <property type="entry name" value="Elp3"/>
    <property type="match status" value="1"/>
</dbReference>
<dbReference type="NCBIfam" id="TIGR00539">
    <property type="entry name" value="hemN_rel"/>
    <property type="match status" value="1"/>
</dbReference>
<comment type="subcellular location">
    <subcellularLocation>
        <location evidence="2">Cytoplasm</location>
    </subcellularLocation>
</comment>
<dbReference type="InterPro" id="IPR058240">
    <property type="entry name" value="rSAM_sf"/>
</dbReference>
<keyword evidence="2" id="KW-0349">Heme</keyword>
<keyword evidence="4" id="KW-0560">Oxidoreductase</keyword>
<evidence type="ECO:0000313" key="4">
    <source>
        <dbReference type="EMBL" id="CCB88982.1"/>
    </source>
</evidence>
<keyword evidence="2" id="KW-0411">Iron-sulfur</keyword>
<dbReference type="Pfam" id="PF06969">
    <property type="entry name" value="HemN_C"/>
    <property type="match status" value="1"/>
</dbReference>
<keyword evidence="2" id="KW-0004">4Fe-4S</keyword>
<dbReference type="SFLD" id="SFLDS00029">
    <property type="entry name" value="Radical_SAM"/>
    <property type="match status" value="1"/>
</dbReference>
<dbReference type="SFLD" id="SFLDF00288">
    <property type="entry name" value="HemN-like__clustered_with_nucl"/>
    <property type="match status" value="1"/>
</dbReference>
<comment type="similarity">
    <text evidence="1">Belongs to the anaerobic coproporphyrinogen-III oxidase family. HemW subfamily.</text>
</comment>
<accession>F8L867</accession>
<dbReference type="SFLD" id="SFLDF00562">
    <property type="entry name" value="HemN-like__clustered_with_heat"/>
    <property type="match status" value="1"/>
</dbReference>
<organism evidence="4 5">
    <name type="scientific">Simkania negevensis (strain ATCC VR-1471 / DSM 27360 / Z)</name>
    <dbReference type="NCBI Taxonomy" id="331113"/>
    <lineage>
        <taxon>Bacteria</taxon>
        <taxon>Pseudomonadati</taxon>
        <taxon>Chlamydiota</taxon>
        <taxon>Chlamydiia</taxon>
        <taxon>Parachlamydiales</taxon>
        <taxon>Simkaniaceae</taxon>
        <taxon>Simkania</taxon>
    </lineage>
</organism>
<dbReference type="STRING" id="331113.SNE_A11050"/>
<dbReference type="Pfam" id="PF04055">
    <property type="entry name" value="Radical_SAM"/>
    <property type="match status" value="1"/>
</dbReference>
<dbReference type="InterPro" id="IPR023404">
    <property type="entry name" value="rSAM_horseshoe"/>
</dbReference>
<dbReference type="Proteomes" id="UP000000496">
    <property type="component" value="Chromosome gsn.131"/>
</dbReference>
<comment type="function">
    <text evidence="2">Probably acts as a heme chaperone, transferring heme to an unknown acceptor. Binds one molecule of heme per monomer, possibly covalently. Binds 1 [4Fe-4S] cluster. The cluster is coordinated with 3 cysteines and an exchangeable S-adenosyl-L-methionine.</text>
</comment>
<dbReference type="SUPFAM" id="SSF102114">
    <property type="entry name" value="Radical SAM enzymes"/>
    <property type="match status" value="1"/>
</dbReference>